<sequence length="74" mass="7752">MDHGSKVIIPDINGCPSRQIVRVIGPVYGRVSDPTTLSAISLAASAPSLPASNVTGRQYGAITPTTVWRHIADP</sequence>
<proteinExistence type="predicted"/>
<reference evidence="1 2" key="1">
    <citation type="journal article" date="2008" name="BMC Genomics">
        <title>Acidithiobacillus ferrooxidans metabolism: from genome sequence to industrial applications.</title>
        <authorList>
            <person name="Valdes J."/>
            <person name="Pedroso I."/>
            <person name="Quatrini R."/>
            <person name="Dodson R.J."/>
            <person name="Tettelin H."/>
            <person name="Blake R.II."/>
            <person name="Eisen J.A."/>
            <person name="Holmes D.S."/>
        </authorList>
    </citation>
    <scope>NUCLEOTIDE SEQUENCE [LARGE SCALE GENOMIC DNA]</scope>
    <source>
        <strain evidence="2">ATCC 23270 / DSM 14882 / CIP 104768 / NCIMB 8455</strain>
    </source>
</reference>
<name>B7JAG3_ACIF2</name>
<dbReference type="STRING" id="243159.AFE_1587"/>
<organism evidence="1 2">
    <name type="scientific">Acidithiobacillus ferrooxidans (strain ATCC 23270 / DSM 14882 / CIP 104768 / NCIMB 8455)</name>
    <name type="common">Ferrobacillus ferrooxidans (strain ATCC 23270)</name>
    <dbReference type="NCBI Taxonomy" id="243159"/>
    <lineage>
        <taxon>Bacteria</taxon>
        <taxon>Pseudomonadati</taxon>
        <taxon>Pseudomonadota</taxon>
        <taxon>Acidithiobacillia</taxon>
        <taxon>Acidithiobacillales</taxon>
        <taxon>Acidithiobacillaceae</taxon>
        <taxon>Acidithiobacillus</taxon>
    </lineage>
</organism>
<dbReference type="EMBL" id="CP001219">
    <property type="protein sequence ID" value="ACK77826.1"/>
    <property type="molecule type" value="Genomic_DNA"/>
</dbReference>
<dbReference type="PaxDb" id="243159-AFE_1587"/>
<keyword evidence="2" id="KW-1185">Reference proteome</keyword>
<gene>
    <name evidence="1" type="ordered locus">AFE_1587</name>
</gene>
<protein>
    <submittedName>
        <fullName evidence="1">Uncharacterized protein</fullName>
    </submittedName>
</protein>
<evidence type="ECO:0000313" key="2">
    <source>
        <dbReference type="Proteomes" id="UP000001362"/>
    </source>
</evidence>
<accession>B7JAG3</accession>
<evidence type="ECO:0000313" key="1">
    <source>
        <dbReference type="EMBL" id="ACK77826.1"/>
    </source>
</evidence>
<dbReference type="KEGG" id="afr:AFE_1587"/>
<dbReference type="HOGENOM" id="CLU_2679245_0_0_6"/>
<dbReference type="Proteomes" id="UP000001362">
    <property type="component" value="Chromosome"/>
</dbReference>
<dbReference type="AlphaFoldDB" id="B7JAG3"/>